<comment type="similarity">
    <text evidence="1">Belongs to the ABC transporter superfamily.</text>
</comment>
<dbReference type="Pfam" id="PF00005">
    <property type="entry name" value="ABC_tran"/>
    <property type="match status" value="1"/>
</dbReference>
<feature type="domain" description="ABC transporter" evidence="5">
    <location>
        <begin position="11"/>
        <end position="236"/>
    </location>
</feature>
<dbReference type="AlphaFoldDB" id="A0A6J6IGA5"/>
<dbReference type="InterPro" id="IPR003439">
    <property type="entry name" value="ABC_transporter-like_ATP-bd"/>
</dbReference>
<dbReference type="FunFam" id="3.40.50.300:FF:000134">
    <property type="entry name" value="Iron-enterobactin ABC transporter ATP-binding protein"/>
    <property type="match status" value="1"/>
</dbReference>
<dbReference type="InterPro" id="IPR003593">
    <property type="entry name" value="AAA+_ATPase"/>
</dbReference>
<keyword evidence="2" id="KW-0813">Transport</keyword>
<evidence type="ECO:0000259" key="5">
    <source>
        <dbReference type="PROSITE" id="PS50893"/>
    </source>
</evidence>
<evidence type="ECO:0000256" key="1">
    <source>
        <dbReference type="ARBA" id="ARBA00005417"/>
    </source>
</evidence>
<dbReference type="Gene3D" id="3.40.50.300">
    <property type="entry name" value="P-loop containing nucleotide triphosphate hydrolases"/>
    <property type="match status" value="1"/>
</dbReference>
<name>A0A6J6IGA5_9ZZZZ</name>
<dbReference type="PANTHER" id="PTHR42734:SF5">
    <property type="entry name" value="IRON TRANSPORT SYSTEM ATP-BINDING PROTEIN HI_0361-RELATED"/>
    <property type="match status" value="1"/>
</dbReference>
<dbReference type="PANTHER" id="PTHR42734">
    <property type="entry name" value="METAL TRANSPORT SYSTEM ATP-BINDING PROTEIN TM_0124-RELATED"/>
    <property type="match status" value="1"/>
</dbReference>
<sequence>MTGTGVGRVILDVANASAGYDEALVLRNVDFHVHEDQFTGIVGPSGAGKTTLLRLLLGVVEPRTGSVTREPDLRVAYVPQLETVNWDFPITVDECVLMARTEQRKLPWASPSEKKKVADVLERLGIADLAHRHIRALSGGQQQRMFIARALLREPNLLLLDEPTSGVDVNTRHDMLHLLSDLHDDGISIVLTTHDLNGMAAHLPHLMCVNGTVVADGTPAEVITSDVLEHTFGARLEVLQHLGMPIVIDDYVGRPTTVVS</sequence>
<dbReference type="SMART" id="SM00382">
    <property type="entry name" value="AAA"/>
    <property type="match status" value="1"/>
</dbReference>
<dbReference type="PROSITE" id="PS50893">
    <property type="entry name" value="ABC_TRANSPORTER_2"/>
    <property type="match status" value="1"/>
</dbReference>
<dbReference type="GO" id="GO:0005524">
    <property type="term" value="F:ATP binding"/>
    <property type="evidence" value="ECO:0007669"/>
    <property type="project" value="UniProtKB-KW"/>
</dbReference>
<dbReference type="SUPFAM" id="SSF52540">
    <property type="entry name" value="P-loop containing nucleoside triphosphate hydrolases"/>
    <property type="match status" value="1"/>
</dbReference>
<keyword evidence="4" id="KW-0067">ATP-binding</keyword>
<dbReference type="EMBL" id="CAEZVF010000082">
    <property type="protein sequence ID" value="CAB4622208.1"/>
    <property type="molecule type" value="Genomic_DNA"/>
</dbReference>
<dbReference type="EMBL" id="CAEZSO010000026">
    <property type="protein sequence ID" value="CAB4537247.1"/>
    <property type="molecule type" value="Genomic_DNA"/>
</dbReference>
<evidence type="ECO:0000256" key="2">
    <source>
        <dbReference type="ARBA" id="ARBA00022448"/>
    </source>
</evidence>
<dbReference type="InterPro" id="IPR050153">
    <property type="entry name" value="Metal_Ion_Import_ABC"/>
</dbReference>
<evidence type="ECO:0000313" key="7">
    <source>
        <dbReference type="EMBL" id="CAB4622208.1"/>
    </source>
</evidence>
<organism evidence="7">
    <name type="scientific">freshwater metagenome</name>
    <dbReference type="NCBI Taxonomy" id="449393"/>
    <lineage>
        <taxon>unclassified sequences</taxon>
        <taxon>metagenomes</taxon>
        <taxon>ecological metagenomes</taxon>
    </lineage>
</organism>
<evidence type="ECO:0000256" key="4">
    <source>
        <dbReference type="ARBA" id="ARBA00022840"/>
    </source>
</evidence>
<dbReference type="PROSITE" id="PS00211">
    <property type="entry name" value="ABC_TRANSPORTER_1"/>
    <property type="match status" value="1"/>
</dbReference>
<dbReference type="InterPro" id="IPR027417">
    <property type="entry name" value="P-loop_NTPase"/>
</dbReference>
<gene>
    <name evidence="6" type="ORF">UFOPK1446_00217</name>
    <name evidence="7" type="ORF">UFOPK1939_00645</name>
</gene>
<evidence type="ECO:0000256" key="3">
    <source>
        <dbReference type="ARBA" id="ARBA00022741"/>
    </source>
</evidence>
<dbReference type="GO" id="GO:0016887">
    <property type="term" value="F:ATP hydrolysis activity"/>
    <property type="evidence" value="ECO:0007669"/>
    <property type="project" value="InterPro"/>
</dbReference>
<protein>
    <submittedName>
        <fullName evidence="7">Unannotated protein</fullName>
    </submittedName>
</protein>
<proteinExistence type="inferred from homology"/>
<accession>A0A6J6IGA5</accession>
<dbReference type="InterPro" id="IPR017871">
    <property type="entry name" value="ABC_transporter-like_CS"/>
</dbReference>
<reference evidence="7" key="1">
    <citation type="submission" date="2020-05" db="EMBL/GenBank/DDBJ databases">
        <authorList>
            <person name="Chiriac C."/>
            <person name="Salcher M."/>
            <person name="Ghai R."/>
            <person name="Kavagutti S V."/>
        </authorList>
    </citation>
    <scope>NUCLEOTIDE SEQUENCE</scope>
</reference>
<evidence type="ECO:0000313" key="6">
    <source>
        <dbReference type="EMBL" id="CAB4537247.1"/>
    </source>
</evidence>
<keyword evidence="3" id="KW-0547">Nucleotide-binding</keyword>